<dbReference type="PANTHER" id="PTHR11475:SF141">
    <property type="entry name" value="CARDINAL"/>
    <property type="match status" value="1"/>
</dbReference>
<keyword evidence="4" id="KW-0479">Metal-binding</keyword>
<protein>
    <submittedName>
        <fullName evidence="7">Peroxidase-like protein</fullName>
    </submittedName>
</protein>
<dbReference type="PRINTS" id="PR00457">
    <property type="entry name" value="ANPEROXIDASE"/>
</dbReference>
<dbReference type="GO" id="GO:0046872">
    <property type="term" value="F:metal ion binding"/>
    <property type="evidence" value="ECO:0007669"/>
    <property type="project" value="UniProtKB-KW"/>
</dbReference>
<evidence type="ECO:0000256" key="2">
    <source>
        <dbReference type="ARBA" id="ARBA00022525"/>
    </source>
</evidence>
<dbReference type="SUPFAM" id="SSF48113">
    <property type="entry name" value="Heme-dependent peroxidases"/>
    <property type="match status" value="2"/>
</dbReference>
<dbReference type="KEGG" id="cvn:111107937"/>
<dbReference type="GO" id="GO:0005576">
    <property type="term" value="C:extracellular region"/>
    <property type="evidence" value="ECO:0007669"/>
    <property type="project" value="UniProtKB-SubCell"/>
</dbReference>
<keyword evidence="3 5" id="KW-0732">Signal</keyword>
<feature type="chain" id="PRO_5034681443" evidence="5">
    <location>
        <begin position="17"/>
        <end position="928"/>
    </location>
</feature>
<evidence type="ECO:0000313" key="6">
    <source>
        <dbReference type="Proteomes" id="UP000694844"/>
    </source>
</evidence>
<evidence type="ECO:0000256" key="1">
    <source>
        <dbReference type="ARBA" id="ARBA00004613"/>
    </source>
</evidence>
<dbReference type="AlphaFoldDB" id="A0A8B8B7P3"/>
<feature type="signal peptide" evidence="5">
    <location>
        <begin position="1"/>
        <end position="16"/>
    </location>
</feature>
<proteinExistence type="predicted"/>
<dbReference type="CDD" id="cd09823">
    <property type="entry name" value="peroxinectin_like"/>
    <property type="match status" value="1"/>
</dbReference>
<dbReference type="Pfam" id="PF03098">
    <property type="entry name" value="An_peroxidase"/>
    <property type="match status" value="2"/>
</dbReference>
<accession>A0A8B8B7P3</accession>
<dbReference type="PANTHER" id="PTHR11475">
    <property type="entry name" value="OXIDASE/PEROXIDASE"/>
    <property type="match status" value="1"/>
</dbReference>
<dbReference type="Proteomes" id="UP000694844">
    <property type="component" value="Chromosome 1"/>
</dbReference>
<reference evidence="6" key="1">
    <citation type="submission" date="2024-06" db="UniProtKB">
        <authorList>
            <consortium name="RefSeq"/>
        </authorList>
    </citation>
    <scope>NUCLEOTIDE SEQUENCE [LARGE SCALE GENOMIC DNA]</scope>
</reference>
<keyword evidence="2" id="KW-0964">Secreted</keyword>
<reference evidence="7" key="2">
    <citation type="submission" date="2025-08" db="UniProtKB">
        <authorList>
            <consortium name="RefSeq"/>
        </authorList>
    </citation>
    <scope>IDENTIFICATION</scope>
    <source>
        <tissue evidence="7">Whole sample</tissue>
    </source>
</reference>
<evidence type="ECO:0000256" key="3">
    <source>
        <dbReference type="ARBA" id="ARBA00022729"/>
    </source>
</evidence>
<dbReference type="GO" id="GO:0020037">
    <property type="term" value="F:heme binding"/>
    <property type="evidence" value="ECO:0007669"/>
    <property type="project" value="InterPro"/>
</dbReference>
<sequence length="928" mass="104930">MKCLVFTLWLLPVTISLNGPLMPLYKPKLLFAPIPAMESHKLSSVKILSHLPETSSRLIRHQINPVTMSGPSAWFTDHRRGMITTMIKDYISELGPPVTVPIETNSTGSKRSFYHAVGRNTPMKFHYSFSRQNDAEMVVLLSDRAHLLASICKSTARMMNARNVGDVRSMLNDPAHQAMVRRQFNPYCYEQPVCDQRQKYRSPCGACNNLEVPLYGKAFTPFRRIVPSAYDDGVEAPRTLSVLGGSLPSARDVSNAVHREDITSVNSQLTPFLTTFGQFLDHDFTSTPLMQGENGEIIEDCCSAPDRFECFSIAIPANDPHFRDPARKCMHVVRSDAAPPLDCSVGIRQQQNQRSSFIDGTMIYGFNRAKEDSLRSGQWGYMKVSEDYSNTPGMMPKSREDTCNIKMEDRQAPETQHCFDAGDHRHTENPLLTVIHTAFLRRHNLIATQLRERFGILDDELLFQETKRIVIAELQHITYKEFLPVVLNKELLRLFKLRINKPAHDDVYNSSSDPRIVNAFAAAVFRFGHTLVRQIVGAYNGNSVFIDSLFEHFDRPRLTLSSNGFGHEHMANWKARTGSSQPDSSIVDAIRNRLFESESLMLNRATNSFDLAALNIQRGRDHGLPGYNVYRQWCGFPPARHFGTWTLGLVDHDAREAAKLRSIYRHPDDIDLFAGGLSERRLPGALLGPTFSCILAFQFKQLREGDRFWYENPHPIHGFTTEQLLELKKTTLAKIMCSTAEGRQLMEIQPSLMVRTNQKRWFVNNTTLTATNTHYVTKDKRVEAPRTLSVLGGSLPSARDVSNAVHREDITSVNSQLTPFLTTFGQLLDHDFTSTPLMQGENGEIIEDCCSAPDRFECFSIAITANDPHFRDPARKCMHVVRSDSAPPLDCSVGIRQQQNQRSSYIDGTMIYGFNRAKEDSLRSGQWG</sequence>
<dbReference type="InterPro" id="IPR037120">
    <property type="entry name" value="Haem_peroxidase_sf_animal"/>
</dbReference>
<dbReference type="GO" id="GO:0006979">
    <property type="term" value="P:response to oxidative stress"/>
    <property type="evidence" value="ECO:0007669"/>
    <property type="project" value="InterPro"/>
</dbReference>
<gene>
    <name evidence="7" type="primary">LOC111107937</name>
</gene>
<evidence type="ECO:0000313" key="7">
    <source>
        <dbReference type="RefSeq" id="XP_022299106.1"/>
    </source>
</evidence>
<keyword evidence="6" id="KW-1185">Reference proteome</keyword>
<name>A0A8B8B7P3_CRAVI</name>
<feature type="binding site" description="axial binding residue" evidence="4">
    <location>
        <position position="529"/>
    </location>
    <ligand>
        <name>heme b</name>
        <dbReference type="ChEBI" id="CHEBI:60344"/>
    </ligand>
    <ligandPart>
        <name>Fe</name>
        <dbReference type="ChEBI" id="CHEBI:18248"/>
    </ligandPart>
</feature>
<keyword evidence="4" id="KW-0408">Iron</keyword>
<evidence type="ECO:0000256" key="4">
    <source>
        <dbReference type="PIRSR" id="PIRSR619791-2"/>
    </source>
</evidence>
<dbReference type="RefSeq" id="XP_022299106.1">
    <property type="nucleotide sequence ID" value="XM_022443398.1"/>
</dbReference>
<dbReference type="FunFam" id="1.10.640.10:FF:000003">
    <property type="entry name" value="chorion peroxidase"/>
    <property type="match status" value="1"/>
</dbReference>
<dbReference type="InterPro" id="IPR019791">
    <property type="entry name" value="Haem_peroxidase_animal"/>
</dbReference>
<dbReference type="GO" id="GO:0004601">
    <property type="term" value="F:peroxidase activity"/>
    <property type="evidence" value="ECO:0007669"/>
    <property type="project" value="InterPro"/>
</dbReference>
<evidence type="ECO:0000256" key="5">
    <source>
        <dbReference type="SAM" id="SignalP"/>
    </source>
</evidence>
<dbReference type="PROSITE" id="PS50292">
    <property type="entry name" value="PEROXIDASE_3"/>
    <property type="match status" value="2"/>
</dbReference>
<dbReference type="GeneID" id="111107937"/>
<dbReference type="OrthoDB" id="823504at2759"/>
<keyword evidence="4" id="KW-0349">Heme</keyword>
<organism evidence="6 7">
    <name type="scientific">Crassostrea virginica</name>
    <name type="common">Eastern oyster</name>
    <dbReference type="NCBI Taxonomy" id="6565"/>
    <lineage>
        <taxon>Eukaryota</taxon>
        <taxon>Metazoa</taxon>
        <taxon>Spiralia</taxon>
        <taxon>Lophotrochozoa</taxon>
        <taxon>Mollusca</taxon>
        <taxon>Bivalvia</taxon>
        <taxon>Autobranchia</taxon>
        <taxon>Pteriomorphia</taxon>
        <taxon>Ostreida</taxon>
        <taxon>Ostreoidea</taxon>
        <taxon>Ostreidae</taxon>
        <taxon>Crassostrea</taxon>
    </lineage>
</organism>
<dbReference type="InterPro" id="IPR010255">
    <property type="entry name" value="Haem_peroxidase_sf"/>
</dbReference>
<comment type="subcellular location">
    <subcellularLocation>
        <location evidence="1">Secreted</location>
    </subcellularLocation>
</comment>
<dbReference type="Gene3D" id="1.10.640.10">
    <property type="entry name" value="Haem peroxidase domain superfamily, animal type"/>
    <property type="match status" value="2"/>
</dbReference>